<evidence type="ECO:0000313" key="3">
    <source>
        <dbReference type="Proteomes" id="UP000887023"/>
    </source>
</evidence>
<protein>
    <submittedName>
        <fullName evidence="2">Carboxymuconolactone decarboxylase family protein</fullName>
    </submittedName>
</protein>
<feature type="domain" description="Carboxymuconolactone decarboxylase-like" evidence="1">
    <location>
        <begin position="44"/>
        <end position="122"/>
    </location>
</feature>
<keyword evidence="3" id="KW-1185">Reference proteome</keyword>
<name>A0ABX8SFI8_9ACTN</name>
<dbReference type="InterPro" id="IPR029032">
    <property type="entry name" value="AhpD-like"/>
</dbReference>
<gene>
    <name evidence="2" type="ORF">KV203_08750</name>
</gene>
<evidence type="ECO:0000313" key="2">
    <source>
        <dbReference type="EMBL" id="QXQ15380.1"/>
    </source>
</evidence>
<reference evidence="2" key="1">
    <citation type="submission" date="2021-07" db="EMBL/GenBank/DDBJ databases">
        <title>Candidatus Kaistella beijingensis sp. nov. isolated from a municipal wastewater treatment plant is involved in sludge foaming.</title>
        <authorList>
            <person name="Song Y."/>
            <person name="Liu S.-J."/>
        </authorList>
    </citation>
    <scope>NUCLEOTIDE SEQUENCE</scope>
    <source>
        <strain evidence="2">DSM 43998</strain>
    </source>
</reference>
<dbReference type="SUPFAM" id="SSF69118">
    <property type="entry name" value="AhpD-like"/>
    <property type="match status" value="1"/>
</dbReference>
<dbReference type="InterPro" id="IPR003779">
    <property type="entry name" value="CMD-like"/>
</dbReference>
<dbReference type="PANTHER" id="PTHR34846">
    <property type="entry name" value="4-CARBOXYMUCONOLACTONE DECARBOXYLASE FAMILY PROTEIN (AFU_ORTHOLOGUE AFUA_6G11590)"/>
    <property type="match status" value="1"/>
</dbReference>
<proteinExistence type="predicted"/>
<accession>A0ABX8SFI8</accession>
<organism evidence="2 3">
    <name type="scientific">Skermania pinensis</name>
    <dbReference type="NCBI Taxonomy" id="39122"/>
    <lineage>
        <taxon>Bacteria</taxon>
        <taxon>Bacillati</taxon>
        <taxon>Actinomycetota</taxon>
        <taxon>Actinomycetes</taxon>
        <taxon>Mycobacteriales</taxon>
        <taxon>Gordoniaceae</taxon>
        <taxon>Skermania</taxon>
    </lineage>
</organism>
<dbReference type="Pfam" id="PF02627">
    <property type="entry name" value="CMD"/>
    <property type="match status" value="1"/>
</dbReference>
<dbReference type="EMBL" id="CP079105">
    <property type="protein sequence ID" value="QXQ15380.1"/>
    <property type="molecule type" value="Genomic_DNA"/>
</dbReference>
<evidence type="ECO:0000259" key="1">
    <source>
        <dbReference type="Pfam" id="PF02627"/>
    </source>
</evidence>
<sequence>MALPPLPDEEWNDEVDRALARLLPAERRNRAGAGDALAVLVRHPELTRAFLGFNVHLLFGSTLDPRLRELTILRVAHRRDCAYEWHHHMKLGRAAGLTDADIAAAAGAAAADEFDRVVLGAVDELDEQSILSDATWAALGARLDDRQRMDFVFTVGCYTTLAMAFNTFGIGPEEAPLAGT</sequence>
<dbReference type="Gene3D" id="1.20.1290.10">
    <property type="entry name" value="AhpD-like"/>
    <property type="match status" value="1"/>
</dbReference>
<dbReference type="RefSeq" id="WP_066468016.1">
    <property type="nucleotide sequence ID" value="NZ_CBCRUZ010000001.1"/>
</dbReference>
<dbReference type="Proteomes" id="UP000887023">
    <property type="component" value="Chromosome"/>
</dbReference>
<dbReference type="PANTHER" id="PTHR34846:SF5">
    <property type="entry name" value="CARBOXYMUCONOLACTONE DECARBOXYLASE-LIKE DOMAIN-CONTAINING PROTEIN"/>
    <property type="match status" value="1"/>
</dbReference>